<proteinExistence type="predicted"/>
<gene>
    <name evidence="1" type="ORF">FY550_12080</name>
</gene>
<evidence type="ECO:0000313" key="2">
    <source>
        <dbReference type="Proteomes" id="UP000322553"/>
    </source>
</evidence>
<dbReference type="EMBL" id="CP043420">
    <property type="protein sequence ID" value="QEL11804.1"/>
    <property type="molecule type" value="Genomic_DNA"/>
</dbReference>
<dbReference type="KEGG" id="kuy:FY550_12080"/>
<dbReference type="AlphaFoldDB" id="A0A1S1NXS3"/>
<evidence type="ECO:0000313" key="1">
    <source>
        <dbReference type="EMBL" id="QEL11804.1"/>
    </source>
</evidence>
<sequence>MTTAKHRLDIDGVLCISLQERSDRRALIQQEFAGFDHEIEFVKVRRDEQNPVRGCYLSHQRCAALALERGWQRVLILEDDATFLPPTPRQIQRLNRFLRVRRPEICYLGGMLGRMWRIPWPGVVRARLKGTQAYILSSRGCRRLLGHEWYGKAIDGHYCRHFRAYATYPMISMQQPESAASSDIMAYRLERRAATRCKDEDYWATNYARQASNLRKHWARTLLMRF</sequence>
<reference evidence="1 2" key="1">
    <citation type="submission" date="2019-08" db="EMBL/GenBank/DDBJ databases">
        <title>Complete genome sequence of Kushneria sp. YCWA18, a halophilic phosphate-solubilizing bacterium isolated from Daqiao saltern in China.</title>
        <authorList>
            <person name="Du G.-X."/>
            <person name="Qu L.-Y."/>
        </authorList>
    </citation>
    <scope>NUCLEOTIDE SEQUENCE [LARGE SCALE GENOMIC DNA]</scope>
    <source>
        <strain evidence="1 2">YCWA18</strain>
    </source>
</reference>
<dbReference type="Proteomes" id="UP000322553">
    <property type="component" value="Chromosome"/>
</dbReference>
<keyword evidence="2" id="KW-1185">Reference proteome</keyword>
<accession>A0A1S1NXS3</accession>
<protein>
    <submittedName>
        <fullName evidence="1">Uncharacterized protein</fullName>
    </submittedName>
</protein>
<name>A0A1S1NXS3_9GAMM</name>
<organism evidence="1 2">
    <name type="scientific">Kushneria phosphatilytica</name>
    <dbReference type="NCBI Taxonomy" id="657387"/>
    <lineage>
        <taxon>Bacteria</taxon>
        <taxon>Pseudomonadati</taxon>
        <taxon>Pseudomonadota</taxon>
        <taxon>Gammaproteobacteria</taxon>
        <taxon>Oceanospirillales</taxon>
        <taxon>Halomonadaceae</taxon>
        <taxon>Kushneria</taxon>
    </lineage>
</organism>
<dbReference type="RefSeq" id="WP_070979465.1">
    <property type="nucleotide sequence ID" value="NZ_CP043420.1"/>
</dbReference>
<dbReference type="OrthoDB" id="6893217at2"/>